<evidence type="ECO:0000313" key="1">
    <source>
        <dbReference type="EMBL" id="QBH95936.1"/>
    </source>
</evidence>
<accession>A0A411WIC7</accession>
<dbReference type="AlphaFoldDB" id="A0A411WIC7"/>
<keyword evidence="2" id="KW-1185">Reference proteome</keyword>
<reference evidence="1 2" key="1">
    <citation type="submission" date="2019-03" db="EMBL/GenBank/DDBJ databases">
        <title>Pragia sp. nov. isolated from the gut tract of Carduelis flavirostris.</title>
        <authorList>
            <person name="Ge Y."/>
        </authorList>
    </citation>
    <scope>NUCLEOTIDE SEQUENCE [LARGE SCALE GENOMIC DNA]</scope>
    <source>
        <strain evidence="1 2">CF-458</strain>
    </source>
</reference>
<dbReference type="RefSeq" id="WP_130590920.1">
    <property type="nucleotide sequence ID" value="NZ_CP034752.1"/>
</dbReference>
<dbReference type="Proteomes" id="UP000293154">
    <property type="component" value="Chromosome"/>
</dbReference>
<dbReference type="KEGG" id="prag:EKN56_05670"/>
<proteinExistence type="predicted"/>
<dbReference type="OrthoDB" id="5867542at2"/>
<gene>
    <name evidence="1" type="ORF">EKN56_05670</name>
</gene>
<evidence type="ECO:0000313" key="2">
    <source>
        <dbReference type="Proteomes" id="UP000293154"/>
    </source>
</evidence>
<protein>
    <submittedName>
        <fullName evidence="1">DUF4303 domain-containing protein</fullName>
    </submittedName>
</protein>
<dbReference type="EMBL" id="CP034752">
    <property type="protein sequence ID" value="QBH95936.1"/>
    <property type="molecule type" value="Genomic_DNA"/>
</dbReference>
<name>A0A411WIC7_9GAMM</name>
<sequence length="176" mass="20846">MDKDNQASFNEVMLFVRNEVSQFIDAHPGEVFSAFAFDCNIWEGVELNLCLTTQGYLNEILHYYQTGARKDYYQTDEGILSLKYNTGDWKYQCFSSMNCVEDEDYRYFDTNDKQEKYQYWMNLLAQVMNEFLQTPEYAAIPKLLDFKVLVYDHDEDPESSELRLTVFGDRPAFRLN</sequence>
<organism evidence="1 2">
    <name type="scientific">Limnobaculum zhutongyuii</name>
    <dbReference type="NCBI Taxonomy" id="2498113"/>
    <lineage>
        <taxon>Bacteria</taxon>
        <taxon>Pseudomonadati</taxon>
        <taxon>Pseudomonadota</taxon>
        <taxon>Gammaproteobacteria</taxon>
        <taxon>Enterobacterales</taxon>
        <taxon>Budviciaceae</taxon>
        <taxon>Limnobaculum</taxon>
    </lineage>
</organism>